<dbReference type="EMBL" id="JABTTQ020000777">
    <property type="protein sequence ID" value="KAK6137934.1"/>
    <property type="molecule type" value="Genomic_DNA"/>
</dbReference>
<keyword evidence="2" id="KW-0812">Transmembrane</keyword>
<comment type="caution">
    <text evidence="3">The sequence shown here is derived from an EMBL/GenBank/DDBJ whole genome shotgun (WGS) entry which is preliminary data.</text>
</comment>
<feature type="transmembrane region" description="Helical" evidence="2">
    <location>
        <begin position="684"/>
        <end position="701"/>
    </location>
</feature>
<evidence type="ECO:0000256" key="2">
    <source>
        <dbReference type="SAM" id="Phobius"/>
    </source>
</evidence>
<keyword evidence="2" id="KW-1133">Transmembrane helix</keyword>
<evidence type="ECO:0008006" key="5">
    <source>
        <dbReference type="Google" id="ProtNLM"/>
    </source>
</evidence>
<accession>A0ABR0VSN8</accession>
<proteinExistence type="predicted"/>
<protein>
    <recommendedName>
        <fullName evidence="5">Aminotransferase-like plant mobile domain-containing protein</fullName>
    </recommendedName>
</protein>
<dbReference type="PANTHER" id="PTHR36607">
    <property type="entry name" value="1,2-DIHYDROXY-3-KETO-5-METHYLTHIOPENTENE DIOXYGENASE 4"/>
    <property type="match status" value="1"/>
</dbReference>
<evidence type="ECO:0000256" key="1">
    <source>
        <dbReference type="SAM" id="Coils"/>
    </source>
</evidence>
<reference evidence="3 4" key="1">
    <citation type="journal article" date="2021" name="Comput. Struct. Biotechnol. J.">
        <title>De novo genome assembly of the potent medicinal plant Rehmannia glutinosa using nanopore technology.</title>
        <authorList>
            <person name="Ma L."/>
            <person name="Dong C."/>
            <person name="Song C."/>
            <person name="Wang X."/>
            <person name="Zheng X."/>
            <person name="Niu Y."/>
            <person name="Chen S."/>
            <person name="Feng W."/>
        </authorList>
    </citation>
    <scope>NUCLEOTIDE SEQUENCE [LARGE SCALE GENOMIC DNA]</scope>
    <source>
        <strain evidence="3">DH-2019</strain>
    </source>
</reference>
<organism evidence="3 4">
    <name type="scientific">Rehmannia glutinosa</name>
    <name type="common">Chinese foxglove</name>
    <dbReference type="NCBI Taxonomy" id="99300"/>
    <lineage>
        <taxon>Eukaryota</taxon>
        <taxon>Viridiplantae</taxon>
        <taxon>Streptophyta</taxon>
        <taxon>Embryophyta</taxon>
        <taxon>Tracheophyta</taxon>
        <taxon>Spermatophyta</taxon>
        <taxon>Magnoliopsida</taxon>
        <taxon>eudicotyledons</taxon>
        <taxon>Gunneridae</taxon>
        <taxon>Pentapetalae</taxon>
        <taxon>asterids</taxon>
        <taxon>lamiids</taxon>
        <taxon>Lamiales</taxon>
        <taxon>Orobanchaceae</taxon>
        <taxon>Rehmannieae</taxon>
        <taxon>Rehmannia</taxon>
    </lineage>
</organism>
<feature type="coiled-coil region" evidence="1">
    <location>
        <begin position="573"/>
        <end position="635"/>
    </location>
</feature>
<keyword evidence="4" id="KW-1185">Reference proteome</keyword>
<name>A0ABR0VSN8_REHGL</name>
<keyword evidence="1" id="KW-0175">Coiled coil</keyword>
<sequence>MSGFTTNSGRRIIEGKAKWGDPIQFGGEFHYVKGYWEWTKISLVDARINSARPYIRFCVCFLFTYDCNSNIARAFCEAWCPSTNTLLTSHGELSISLWDLHTLDGLPMTGFLYDEVVRSAKELTGVDEAGLRFLPRSCKRLLHAYHILQGSAHGDHYSQVSIDDWINFWFKKATKYNPPLVCKEKKALLWQGTNDPKMAIFSGEGHGKYYEPKEARRRIHKGDWISWTCTLITKSKDFHYVDNGNAQRFEQDYFIVIRSSYLSLRQGGRFVIEPYSSLRFSRQFGFYQMVSGVLKEEVRGASLEVYHWRVCTSSKTFSKVWLPCMPPNAKIFSSEEYKRWWARIHGNYFEENIENLINSKPNKVLPKDERPRRGPLGVEVCESNKRKVVIHSFEENSSSDADHHWKRLKKTHKSLEKQEANGVASNQPLTENFVEELEKQLLDNECEHGSQDSQRSIMGPNLPTVNHQKVTSNSIEAKTSPCVVFSVFQGEKFIRNHQQEYFQKLRGDFREKISNIPIDSLSSIQDEVMIVLKSMKSFNIIDISFVEGSLKDLFTKAIAYDEARSSSSEIVSKELLAQQLSKVEDRLHDAKTKEVKEPARISSTKEELESINRELDNLRKRKKNLTASLNRQEEFLHIAHTEVQQIEDEIVAIQTILPSNDKVLGKVGAFDGASRGCQGRIEELASFRLVFFFFFFYFILFEKNYLLCEKFKTYTYMDSYSFNR</sequence>
<dbReference type="Proteomes" id="UP001318860">
    <property type="component" value="Unassembled WGS sequence"/>
</dbReference>
<evidence type="ECO:0000313" key="3">
    <source>
        <dbReference type="EMBL" id="KAK6137934.1"/>
    </source>
</evidence>
<keyword evidence="2" id="KW-0472">Membrane</keyword>
<gene>
    <name evidence="3" type="ORF">DH2020_028322</name>
</gene>
<dbReference type="PANTHER" id="PTHR36607:SF20">
    <property type="entry name" value="AMINOTRANSFERASE-LIKE PLANT MOBILE DOMAIN-CONTAINING PROTEIN"/>
    <property type="match status" value="1"/>
</dbReference>
<evidence type="ECO:0000313" key="4">
    <source>
        <dbReference type="Proteomes" id="UP001318860"/>
    </source>
</evidence>